<dbReference type="RefSeq" id="WP_181369112.1">
    <property type="nucleotide sequence ID" value="NZ_UHJL01000005.1"/>
</dbReference>
<sequence>MDAVQIARERLKLLKLLAQSGRSIASGKGNPQKDVFKSLDREAVTLP</sequence>
<reference evidence="2 3" key="1">
    <citation type="submission" date="2017-08" db="EMBL/GenBank/DDBJ databases">
        <authorList>
            <person name="de Groot N.N."/>
        </authorList>
    </citation>
    <scope>NUCLEOTIDE SEQUENCE [LARGE SCALE GENOMIC DNA]</scope>
    <source>
        <strain evidence="2 3">HM2</strain>
    </source>
</reference>
<protein>
    <submittedName>
        <fullName evidence="2">Uncharacterized protein</fullName>
    </submittedName>
</protein>
<evidence type="ECO:0000313" key="2">
    <source>
        <dbReference type="EMBL" id="SUQ26001.1"/>
    </source>
</evidence>
<proteinExistence type="predicted"/>
<dbReference type="EMBL" id="UHJL01000005">
    <property type="protein sequence ID" value="SUQ26001.1"/>
    <property type="molecule type" value="Genomic_DNA"/>
</dbReference>
<name>A0A380SA50_FIBSU</name>
<gene>
    <name evidence="2" type="ORF">SAMN05661053_2805</name>
</gene>
<organism evidence="2 3">
    <name type="scientific">Fibrobacter succinogenes</name>
    <name type="common">Bacteroides succinogenes</name>
    <dbReference type="NCBI Taxonomy" id="833"/>
    <lineage>
        <taxon>Bacteria</taxon>
        <taxon>Pseudomonadati</taxon>
        <taxon>Fibrobacterota</taxon>
        <taxon>Fibrobacteria</taxon>
        <taxon>Fibrobacterales</taxon>
        <taxon>Fibrobacteraceae</taxon>
        <taxon>Fibrobacter</taxon>
    </lineage>
</organism>
<dbReference type="AlphaFoldDB" id="A0A380SA50"/>
<feature type="compositionally biased region" description="Basic and acidic residues" evidence="1">
    <location>
        <begin position="34"/>
        <end position="47"/>
    </location>
</feature>
<dbReference type="Proteomes" id="UP000255423">
    <property type="component" value="Unassembled WGS sequence"/>
</dbReference>
<feature type="region of interest" description="Disordered" evidence="1">
    <location>
        <begin position="23"/>
        <end position="47"/>
    </location>
</feature>
<evidence type="ECO:0000313" key="3">
    <source>
        <dbReference type="Proteomes" id="UP000255423"/>
    </source>
</evidence>
<accession>A0A380SA50</accession>
<evidence type="ECO:0000256" key="1">
    <source>
        <dbReference type="SAM" id="MobiDB-lite"/>
    </source>
</evidence>